<proteinExistence type="predicted"/>
<feature type="non-terminal residue" evidence="3">
    <location>
        <position position="370"/>
    </location>
</feature>
<dbReference type="SUPFAM" id="SSF63829">
    <property type="entry name" value="Calcium-dependent phosphotriesterase"/>
    <property type="match status" value="1"/>
</dbReference>
<evidence type="ECO:0000313" key="3">
    <source>
        <dbReference type="EMBL" id="KKK65807.1"/>
    </source>
</evidence>
<dbReference type="Pfam" id="PF07494">
    <property type="entry name" value="Reg_prop"/>
    <property type="match status" value="4"/>
</dbReference>
<dbReference type="Pfam" id="PF07495">
    <property type="entry name" value="Y_Y_Y"/>
    <property type="match status" value="1"/>
</dbReference>
<dbReference type="PANTHER" id="PTHR43547:SF2">
    <property type="entry name" value="HYBRID SIGNAL TRANSDUCTION HISTIDINE KINASE C"/>
    <property type="match status" value="1"/>
</dbReference>
<dbReference type="AlphaFoldDB" id="A0A0F8X9I7"/>
<dbReference type="CDD" id="cd00146">
    <property type="entry name" value="PKD"/>
    <property type="match status" value="1"/>
</dbReference>
<reference evidence="3" key="1">
    <citation type="journal article" date="2015" name="Nature">
        <title>Complex archaea that bridge the gap between prokaryotes and eukaryotes.</title>
        <authorList>
            <person name="Spang A."/>
            <person name="Saw J.H."/>
            <person name="Jorgensen S.L."/>
            <person name="Zaremba-Niedzwiedzka K."/>
            <person name="Martijn J."/>
            <person name="Lind A.E."/>
            <person name="van Eijk R."/>
            <person name="Schleper C."/>
            <person name="Guy L."/>
            <person name="Ettema T.J."/>
        </authorList>
    </citation>
    <scope>NUCLEOTIDE SEQUENCE</scope>
</reference>
<keyword evidence="1" id="KW-0597">Phosphoprotein</keyword>
<dbReference type="InterPro" id="IPR011110">
    <property type="entry name" value="Reg_prop"/>
</dbReference>
<dbReference type="Gene3D" id="2.130.10.10">
    <property type="entry name" value="YVTN repeat-like/Quinoprotein amine dehydrogenase"/>
    <property type="match status" value="1"/>
</dbReference>
<evidence type="ECO:0000256" key="1">
    <source>
        <dbReference type="ARBA" id="ARBA00022553"/>
    </source>
</evidence>
<name>A0A0F8X9I7_9ZZZZ</name>
<dbReference type="GO" id="GO:0000155">
    <property type="term" value="F:phosphorelay sensor kinase activity"/>
    <property type="evidence" value="ECO:0007669"/>
    <property type="project" value="TreeGrafter"/>
</dbReference>
<feature type="non-terminal residue" evidence="3">
    <location>
        <position position="1"/>
    </location>
</feature>
<feature type="domain" description="Two component regulator three Y" evidence="2">
    <location>
        <begin position="303"/>
        <end position="367"/>
    </location>
</feature>
<evidence type="ECO:0000259" key="2">
    <source>
        <dbReference type="Pfam" id="PF07495"/>
    </source>
</evidence>
<comment type="caution">
    <text evidence="3">The sequence shown here is derived from an EMBL/GenBank/DDBJ whole genome shotgun (WGS) entry which is preliminary data.</text>
</comment>
<dbReference type="InterPro" id="IPR013783">
    <property type="entry name" value="Ig-like_fold"/>
</dbReference>
<dbReference type="InterPro" id="IPR015943">
    <property type="entry name" value="WD40/YVTN_repeat-like_dom_sf"/>
</dbReference>
<organism evidence="3">
    <name type="scientific">marine sediment metagenome</name>
    <dbReference type="NCBI Taxonomy" id="412755"/>
    <lineage>
        <taxon>unclassified sequences</taxon>
        <taxon>metagenomes</taxon>
        <taxon>ecological metagenomes</taxon>
    </lineage>
</organism>
<protein>
    <recommendedName>
        <fullName evidence="2">Two component regulator three Y domain-containing protein</fullName>
    </recommendedName>
</protein>
<gene>
    <name evidence="3" type="ORF">LCGC14_2970420</name>
</gene>
<accession>A0A0F8X9I7</accession>
<dbReference type="InterPro" id="IPR011123">
    <property type="entry name" value="Y_Y_Y"/>
</dbReference>
<dbReference type="Gene3D" id="2.60.40.10">
    <property type="entry name" value="Immunoglobulins"/>
    <property type="match status" value="1"/>
</dbReference>
<sequence>EDSHGKIWLGTRNGISIYDESSGVFVPAGSYLEIRDFDFFNNNRVYCMIEDQRGNIWAGTGNGIFIVNPETKSTSEIRAGGDNLMSVSNNLIYSLLEDGNGDIWIATSNGLNRFDPEENRIHMYFRDPVSSNTLCDNYTVSLSEDTDGNIWIGTSTGVNKFSKKDSVYSWYSISHGLPSNVVYDIIKDGNGNIWFSTGGGLAMKNPDDAAEEPFLIIDELRGREFNIKAVFRADDGEMFFGGIDGMVSFYPDSLKENTYIPPVRITSFDKETAGKRLRVNVYEEEVILSYKDYSFTIEFSALDYTDPSKNLYSYQMEGISDRWVEIGNRHFVHFTNLSPGKYTFRVKGTNNDGVWNTEGASMRITIQPPW</sequence>
<dbReference type="PANTHER" id="PTHR43547">
    <property type="entry name" value="TWO-COMPONENT HISTIDINE KINASE"/>
    <property type="match status" value="1"/>
</dbReference>
<dbReference type="EMBL" id="LAZR01060374">
    <property type="protein sequence ID" value="KKK65807.1"/>
    <property type="molecule type" value="Genomic_DNA"/>
</dbReference>